<dbReference type="EMBL" id="BGZK01000486">
    <property type="protein sequence ID" value="GBP46577.1"/>
    <property type="molecule type" value="Genomic_DNA"/>
</dbReference>
<dbReference type="Proteomes" id="UP000299102">
    <property type="component" value="Unassembled WGS sequence"/>
</dbReference>
<protein>
    <recommendedName>
        <fullName evidence="3">Mos1 transposase HTH domain-containing protein</fullName>
    </recommendedName>
</protein>
<name>A0A4C1W8X4_EUMVA</name>
<evidence type="ECO:0000313" key="1">
    <source>
        <dbReference type="EMBL" id="GBP46577.1"/>
    </source>
</evidence>
<organism evidence="1 2">
    <name type="scientific">Eumeta variegata</name>
    <name type="common">Bagworm moth</name>
    <name type="synonym">Eumeta japonica</name>
    <dbReference type="NCBI Taxonomy" id="151549"/>
    <lineage>
        <taxon>Eukaryota</taxon>
        <taxon>Metazoa</taxon>
        <taxon>Ecdysozoa</taxon>
        <taxon>Arthropoda</taxon>
        <taxon>Hexapoda</taxon>
        <taxon>Insecta</taxon>
        <taxon>Pterygota</taxon>
        <taxon>Neoptera</taxon>
        <taxon>Endopterygota</taxon>
        <taxon>Lepidoptera</taxon>
        <taxon>Glossata</taxon>
        <taxon>Ditrysia</taxon>
        <taxon>Tineoidea</taxon>
        <taxon>Psychidae</taxon>
        <taxon>Oiketicinae</taxon>
        <taxon>Eumeta</taxon>
    </lineage>
</organism>
<accession>A0A4C1W8X4</accession>
<dbReference type="OrthoDB" id="10017160at2759"/>
<proteinExistence type="predicted"/>
<keyword evidence="2" id="KW-1185">Reference proteome</keyword>
<comment type="caution">
    <text evidence="1">The sequence shown here is derived from an EMBL/GenBank/DDBJ whole genome shotgun (WGS) entry which is preliminary data.</text>
</comment>
<gene>
    <name evidence="1" type="ORF">EVAR_21733_1</name>
</gene>
<evidence type="ECO:0008006" key="3">
    <source>
        <dbReference type="Google" id="ProtNLM"/>
    </source>
</evidence>
<sequence length="98" mass="11509">MDLSRENFRSMIFYNFKCKQLSRSSLGAFGNEAPCDTIYNCFAKFKRGRVNPSDEFNIGRSSTVVNDKNIDSVRRIIETDRHVTCYQIRKRRQIWCGT</sequence>
<reference evidence="1 2" key="1">
    <citation type="journal article" date="2019" name="Commun. Biol.">
        <title>The bagworm genome reveals a unique fibroin gene that provides high tensile strength.</title>
        <authorList>
            <person name="Kono N."/>
            <person name="Nakamura H."/>
            <person name="Ohtoshi R."/>
            <person name="Tomita M."/>
            <person name="Numata K."/>
            <person name="Arakawa K."/>
        </authorList>
    </citation>
    <scope>NUCLEOTIDE SEQUENCE [LARGE SCALE GENOMIC DNA]</scope>
</reference>
<dbReference type="AlphaFoldDB" id="A0A4C1W8X4"/>
<evidence type="ECO:0000313" key="2">
    <source>
        <dbReference type="Proteomes" id="UP000299102"/>
    </source>
</evidence>